<dbReference type="EMBL" id="QGKV02000649">
    <property type="protein sequence ID" value="KAF3577404.1"/>
    <property type="molecule type" value="Genomic_DNA"/>
</dbReference>
<evidence type="ECO:0000313" key="2">
    <source>
        <dbReference type="Proteomes" id="UP000266723"/>
    </source>
</evidence>
<protein>
    <submittedName>
        <fullName evidence="1">Uncharacterized protein</fullName>
    </submittedName>
</protein>
<evidence type="ECO:0000313" key="1">
    <source>
        <dbReference type="EMBL" id="KAF3577404.1"/>
    </source>
</evidence>
<comment type="caution">
    <text evidence="1">The sequence shown here is derived from an EMBL/GenBank/DDBJ whole genome shotgun (WGS) entry which is preliminary data.</text>
</comment>
<name>A0ABQ7DIB7_BRACR</name>
<reference evidence="1 2" key="1">
    <citation type="journal article" date="2020" name="BMC Genomics">
        <title>Intraspecific diversification of the crop wild relative Brassica cretica Lam. using demographic model selection.</title>
        <authorList>
            <person name="Kioukis A."/>
            <person name="Michalopoulou V.A."/>
            <person name="Briers L."/>
            <person name="Pirintsos S."/>
            <person name="Studholme D.J."/>
            <person name="Pavlidis P."/>
            <person name="Sarris P.F."/>
        </authorList>
    </citation>
    <scope>NUCLEOTIDE SEQUENCE [LARGE SCALE GENOMIC DNA]</scope>
    <source>
        <strain evidence="2">cv. PFS-1207/04</strain>
    </source>
</reference>
<gene>
    <name evidence="1" type="ORF">DY000_02034679</name>
</gene>
<keyword evidence="2" id="KW-1185">Reference proteome</keyword>
<proteinExistence type="predicted"/>
<organism evidence="1 2">
    <name type="scientific">Brassica cretica</name>
    <name type="common">Mustard</name>
    <dbReference type="NCBI Taxonomy" id="69181"/>
    <lineage>
        <taxon>Eukaryota</taxon>
        <taxon>Viridiplantae</taxon>
        <taxon>Streptophyta</taxon>
        <taxon>Embryophyta</taxon>
        <taxon>Tracheophyta</taxon>
        <taxon>Spermatophyta</taxon>
        <taxon>Magnoliopsida</taxon>
        <taxon>eudicotyledons</taxon>
        <taxon>Gunneridae</taxon>
        <taxon>Pentapetalae</taxon>
        <taxon>rosids</taxon>
        <taxon>malvids</taxon>
        <taxon>Brassicales</taxon>
        <taxon>Brassicaceae</taxon>
        <taxon>Brassiceae</taxon>
        <taxon>Brassica</taxon>
    </lineage>
</organism>
<sequence>MEENREDPVSPRDFSQQIGMIQGYNYGWVMCGQWFMDECIVHGWVSREYVCGYVMDECIVDGVS</sequence>
<dbReference type="Proteomes" id="UP000266723">
    <property type="component" value="Unassembled WGS sequence"/>
</dbReference>
<accession>A0ABQ7DIB7</accession>